<dbReference type="PANTHER" id="PTHR47153:SF2">
    <property type="entry name" value="LACTATE UTILIZATION PROTEIN B"/>
    <property type="match status" value="1"/>
</dbReference>
<dbReference type="PROSITE" id="PS00198">
    <property type="entry name" value="4FE4S_FER_1"/>
    <property type="match status" value="1"/>
</dbReference>
<keyword evidence="13" id="KW-1185">Reference proteome</keyword>
<evidence type="ECO:0000259" key="11">
    <source>
        <dbReference type="Pfam" id="PF13183"/>
    </source>
</evidence>
<dbReference type="InterPro" id="IPR017900">
    <property type="entry name" value="4Fe4S_Fe_S_CS"/>
</dbReference>
<evidence type="ECO:0000256" key="5">
    <source>
        <dbReference type="ARBA" id="ARBA00022982"/>
    </source>
</evidence>
<dbReference type="InterPro" id="IPR024569">
    <property type="entry name" value="LutB_C"/>
</dbReference>
<dbReference type="GO" id="GO:0046872">
    <property type="term" value="F:metal ion binding"/>
    <property type="evidence" value="ECO:0007669"/>
    <property type="project" value="UniProtKB-KW"/>
</dbReference>
<evidence type="ECO:0000256" key="3">
    <source>
        <dbReference type="ARBA" id="ARBA00022723"/>
    </source>
</evidence>
<dbReference type="Gene3D" id="3.40.50.10420">
    <property type="entry name" value="NagB/RpiA/CoA transferase-like"/>
    <property type="match status" value="1"/>
</dbReference>
<dbReference type="PANTHER" id="PTHR47153">
    <property type="entry name" value="LACTATE UTILIZATION PROTEIN B"/>
    <property type="match status" value="1"/>
</dbReference>
<dbReference type="SUPFAM" id="SSF46548">
    <property type="entry name" value="alpha-helical ferredoxin"/>
    <property type="match status" value="1"/>
</dbReference>
<dbReference type="GO" id="GO:0051539">
    <property type="term" value="F:4 iron, 4 sulfur cluster binding"/>
    <property type="evidence" value="ECO:0007669"/>
    <property type="project" value="UniProtKB-KW"/>
</dbReference>
<keyword evidence="6 8" id="KW-0408">Iron</keyword>
<dbReference type="Pfam" id="PF11870">
    <property type="entry name" value="LutB_C"/>
    <property type="match status" value="1"/>
</dbReference>
<feature type="binding site" evidence="8">
    <location>
        <position position="316"/>
    </location>
    <ligand>
        <name>[4Fe-4S] cluster</name>
        <dbReference type="ChEBI" id="CHEBI:49883"/>
        <label>1</label>
    </ligand>
</feature>
<dbReference type="InterPro" id="IPR004452">
    <property type="entry name" value="LutB/LldF"/>
</dbReference>
<comment type="function">
    <text evidence="8">Is involved in L-lactate degradation and allows cells to grow with lactate as the sole carbon source. Has probably a role as an electron transporter during oxidation of L-lactate.</text>
</comment>
<evidence type="ECO:0000256" key="2">
    <source>
        <dbReference type="ARBA" id="ARBA00022485"/>
    </source>
</evidence>
<feature type="binding site" evidence="8">
    <location>
        <position position="313"/>
    </location>
    <ligand>
        <name>[4Fe-4S] cluster</name>
        <dbReference type="ChEBI" id="CHEBI:49883"/>
        <label>1</label>
    </ligand>
</feature>
<feature type="binding site" evidence="8">
    <location>
        <position position="373"/>
    </location>
    <ligand>
        <name>[4Fe-4S] cluster</name>
        <dbReference type="ChEBI" id="CHEBI:49883"/>
        <label>1</label>
    </ligand>
</feature>
<evidence type="ECO:0000259" key="9">
    <source>
        <dbReference type="Pfam" id="PF02589"/>
    </source>
</evidence>
<comment type="caution">
    <text evidence="12">The sequence shown here is derived from an EMBL/GenBank/DDBJ whole genome shotgun (WGS) entry which is preliminary data.</text>
</comment>
<organism evidence="12 13">
    <name type="scientific">Cytobacillus depressus</name>
    <dbReference type="NCBI Taxonomy" id="1602942"/>
    <lineage>
        <taxon>Bacteria</taxon>
        <taxon>Bacillati</taxon>
        <taxon>Bacillota</taxon>
        <taxon>Bacilli</taxon>
        <taxon>Bacillales</taxon>
        <taxon>Bacillaceae</taxon>
        <taxon>Cytobacillus</taxon>
    </lineage>
</organism>
<dbReference type="InterPro" id="IPR024185">
    <property type="entry name" value="FTHF_cligase-like_sf"/>
</dbReference>
<feature type="binding site" evidence="8">
    <location>
        <position position="369"/>
    </location>
    <ligand>
        <name>[4Fe-4S] cluster</name>
        <dbReference type="ChEBI" id="CHEBI:49883"/>
        <label>2</label>
    </ligand>
</feature>
<dbReference type="InterPro" id="IPR022825">
    <property type="entry name" value="LutB"/>
</dbReference>
<dbReference type="InterPro" id="IPR009051">
    <property type="entry name" value="Helical_ferredxn"/>
</dbReference>
<dbReference type="Pfam" id="PF02589">
    <property type="entry name" value="LUD_dom"/>
    <property type="match status" value="1"/>
</dbReference>
<keyword evidence="7 8" id="KW-0411">Iron-sulfur</keyword>
<evidence type="ECO:0000256" key="1">
    <source>
        <dbReference type="ARBA" id="ARBA00022448"/>
    </source>
</evidence>
<dbReference type="GO" id="GO:0006089">
    <property type="term" value="P:lactate metabolic process"/>
    <property type="evidence" value="ECO:0007669"/>
    <property type="project" value="UniProtKB-UniRule"/>
</dbReference>
<evidence type="ECO:0000313" key="12">
    <source>
        <dbReference type="EMBL" id="KAB2332087.1"/>
    </source>
</evidence>
<keyword evidence="1 8" id="KW-0813">Transport</keyword>
<evidence type="ECO:0000256" key="8">
    <source>
        <dbReference type="HAMAP-Rule" id="MF_02103"/>
    </source>
</evidence>
<feature type="domain" description="Lactate utilization protein B C-terminal" evidence="10">
    <location>
        <begin position="384"/>
        <end position="470"/>
    </location>
</feature>
<evidence type="ECO:0000256" key="6">
    <source>
        <dbReference type="ARBA" id="ARBA00023004"/>
    </source>
</evidence>
<keyword evidence="3 8" id="KW-0479">Metal-binding</keyword>
<feature type="domain" description="4Fe-4S ferredoxin-type" evidence="11">
    <location>
        <begin position="310"/>
        <end position="377"/>
    </location>
</feature>
<gene>
    <name evidence="8" type="primary">lutB</name>
    <name evidence="12" type="ORF">F7731_17485</name>
</gene>
<protein>
    <recommendedName>
        <fullName evidence="8">Lactate utilization protein B</fullName>
    </recommendedName>
</protein>
<dbReference type="HAMAP" id="MF_02103">
    <property type="entry name" value="LutB"/>
    <property type="match status" value="1"/>
</dbReference>
<feature type="binding site" evidence="8">
    <location>
        <position position="323"/>
    </location>
    <ligand>
        <name>[4Fe-4S] cluster</name>
        <dbReference type="ChEBI" id="CHEBI:49883"/>
        <label>2</label>
    </ligand>
</feature>
<evidence type="ECO:0000259" key="10">
    <source>
        <dbReference type="Pfam" id="PF11870"/>
    </source>
</evidence>
<evidence type="ECO:0000256" key="7">
    <source>
        <dbReference type="ARBA" id="ARBA00023014"/>
    </source>
</evidence>
<comment type="similarity">
    <text evidence="8">Belongs to the LutB/YkgF family.</text>
</comment>
<dbReference type="RefSeq" id="WP_151536092.1">
    <property type="nucleotide sequence ID" value="NZ_WBOS01000010.1"/>
</dbReference>
<dbReference type="AlphaFoldDB" id="A0A6L3V3J7"/>
<keyword evidence="2 8" id="KW-0004">4Fe-4S</keyword>
<dbReference type="EMBL" id="WBOS01000010">
    <property type="protein sequence ID" value="KAB2332087.1"/>
    <property type="molecule type" value="Genomic_DNA"/>
</dbReference>
<dbReference type="Gene3D" id="1.10.1060.10">
    <property type="entry name" value="Alpha-helical ferredoxin"/>
    <property type="match status" value="1"/>
</dbReference>
<dbReference type="SUPFAM" id="SSF100950">
    <property type="entry name" value="NagB/RpiA/CoA transferase-like"/>
    <property type="match status" value="1"/>
</dbReference>
<feature type="domain" description="LUD" evidence="9">
    <location>
        <begin position="72"/>
        <end position="295"/>
    </location>
</feature>
<accession>A0A6L3V3J7</accession>
<proteinExistence type="inferred from homology"/>
<dbReference type="InterPro" id="IPR003741">
    <property type="entry name" value="LUD_dom"/>
</dbReference>
<dbReference type="OrthoDB" id="9782337at2"/>
<dbReference type="InterPro" id="IPR017896">
    <property type="entry name" value="4Fe4S_Fe-S-bd"/>
</dbReference>
<dbReference type="NCBIfam" id="TIGR00273">
    <property type="entry name" value="LutB/LldF family L-lactate oxidation iron-sulfur protein"/>
    <property type="match status" value="1"/>
</dbReference>
<sequence>MPMKIGTDDFNNRVDAGVHNAFMRGAVVSAQDNLRTRKLDAAEELGNWEEWRSHGEEIRQHVLENLHSYLYQLSENVANRGGHVFFAKTADEANEYIRGVIEKKNAKKVVKSKSMVTEEINLNACLEEAGCEVIETDLGEYILQLDDHEPPSHIVGPAMHKNKEQIRDVFAKKLNYQKSEKPEELAWHAREMLRQEYLTADVGITGCNFAVAETGSICLVTNEGNADLVTALPKTQITVMGMERLVPTYEELDVLVSMLTRSAVGQKLTSYVTVLTGARDAGDADGPEDFHLVIVDNGRSDILGGEFQSILQCIRCAACVNVCPVYRHVGGHSYGSIYSGPIGAVLSPLLGGYDDYKELPYASTLCGACTEACPVKIPLHELLHKHRQVIVEKEGRAPISEKLAMKAFGLGAASPSLYKLGSKMAPSAMNPFTVGDKISSGPGPLKAWTEIRDFPAPNKERFRDWFKERSKGEDK</sequence>
<dbReference type="Proteomes" id="UP000481030">
    <property type="component" value="Unassembled WGS sequence"/>
</dbReference>
<reference evidence="12 13" key="1">
    <citation type="journal article" date="2016" name="Antonie Van Leeuwenhoek">
        <title>Bacillus depressus sp. nov., isolated from soil of a sunflower field.</title>
        <authorList>
            <person name="Wei X."/>
            <person name="Xin D."/>
            <person name="Xin Y."/>
            <person name="Zhang H."/>
            <person name="Wang T."/>
            <person name="Zhang J."/>
        </authorList>
    </citation>
    <scope>NUCLEOTIDE SEQUENCE [LARGE SCALE GENOMIC DNA]</scope>
    <source>
        <strain evidence="12 13">BZ1</strain>
    </source>
</reference>
<evidence type="ECO:0000256" key="4">
    <source>
        <dbReference type="ARBA" id="ARBA00022737"/>
    </source>
</evidence>
<feature type="binding site" evidence="8">
    <location>
        <position position="366"/>
    </location>
    <ligand>
        <name>[4Fe-4S] cluster</name>
        <dbReference type="ChEBI" id="CHEBI:49883"/>
        <label>2</label>
    </ligand>
</feature>
<name>A0A6L3V3J7_9BACI</name>
<evidence type="ECO:0000313" key="13">
    <source>
        <dbReference type="Proteomes" id="UP000481030"/>
    </source>
</evidence>
<dbReference type="Pfam" id="PF13183">
    <property type="entry name" value="Fer4_8"/>
    <property type="match status" value="1"/>
</dbReference>
<feature type="binding site" evidence="8">
    <location>
        <position position="319"/>
    </location>
    <ligand>
        <name>[4Fe-4S] cluster</name>
        <dbReference type="ChEBI" id="CHEBI:49883"/>
        <label>1</label>
    </ligand>
</feature>
<dbReference type="InterPro" id="IPR037171">
    <property type="entry name" value="NagB/RpiA_transferase-like"/>
</dbReference>
<keyword evidence="4 8" id="KW-0677">Repeat</keyword>
<keyword evidence="5 8" id="KW-0249">Electron transport</keyword>